<protein>
    <submittedName>
        <fullName evidence="1">Uncharacterized protein</fullName>
    </submittedName>
</protein>
<keyword evidence="2" id="KW-1185">Reference proteome</keyword>
<dbReference type="KEGG" id="nav:JQS30_13760"/>
<accession>A0A895XRD2</accession>
<dbReference type="EMBL" id="CP070496">
    <property type="protein sequence ID" value="QSB04820.1"/>
    <property type="molecule type" value="Genomic_DNA"/>
</dbReference>
<gene>
    <name evidence="1" type="ORF">JQS30_13760</name>
</gene>
<dbReference type="Proteomes" id="UP000662939">
    <property type="component" value="Chromosome"/>
</dbReference>
<reference evidence="1" key="1">
    <citation type="submission" date="2021-02" db="EMBL/GenBank/DDBJ databases">
        <title>Natronoglycomyces albus gen. nov., sp. nov, a haloalkaliphilic actinobacterium from a soda solonchak soil.</title>
        <authorList>
            <person name="Sorokin D.Y."/>
            <person name="Khijniak T.V."/>
            <person name="Zakharycheva A.P."/>
            <person name="Boueva O.V."/>
            <person name="Ariskina E.V."/>
            <person name="Hahnke R.L."/>
            <person name="Bunk B."/>
            <person name="Sproer C."/>
            <person name="Schumann P."/>
            <person name="Evtushenko L.I."/>
            <person name="Kublanov I.V."/>
        </authorList>
    </citation>
    <scope>NUCLEOTIDE SEQUENCE</scope>
    <source>
        <strain evidence="1">DSM 106290</strain>
    </source>
</reference>
<evidence type="ECO:0000313" key="1">
    <source>
        <dbReference type="EMBL" id="QSB04820.1"/>
    </source>
</evidence>
<evidence type="ECO:0000313" key="2">
    <source>
        <dbReference type="Proteomes" id="UP000662939"/>
    </source>
</evidence>
<sequence>MEFWGEHVDVEEFNDGHWANAKKLAAELVGNVLPISSCSPFASQLTGKFPTSNQEIRI</sequence>
<dbReference type="AlphaFoldDB" id="A0A895XRD2"/>
<organism evidence="1 2">
    <name type="scientific">Natronoglycomyces albus</name>
    <dbReference type="NCBI Taxonomy" id="2811108"/>
    <lineage>
        <taxon>Bacteria</taxon>
        <taxon>Bacillati</taxon>
        <taxon>Actinomycetota</taxon>
        <taxon>Actinomycetes</taxon>
        <taxon>Glycomycetales</taxon>
        <taxon>Glycomycetaceae</taxon>
        <taxon>Natronoglycomyces</taxon>
    </lineage>
</organism>
<name>A0A895XRD2_9ACTN</name>
<dbReference type="RefSeq" id="WP_213170819.1">
    <property type="nucleotide sequence ID" value="NZ_CP070496.1"/>
</dbReference>
<proteinExistence type="predicted"/>